<dbReference type="AlphaFoldDB" id="A0A0K2X9Q0"/>
<dbReference type="Proteomes" id="UP000041394">
    <property type="component" value="Unassembled WGS sequence"/>
</dbReference>
<gene>
    <name evidence="2" type="ORF">HAL011_12250</name>
    <name evidence="3" type="ORF">HAL013_14280</name>
    <name evidence="4" type="ORF">HAL09_00500</name>
</gene>
<dbReference type="Proteomes" id="UP000038622">
    <property type="component" value="Unassembled WGS sequence"/>
</dbReference>
<dbReference type="EC" id="3.6.1.15" evidence="2"/>
<feature type="region of interest" description="Disordered" evidence="1">
    <location>
        <begin position="497"/>
        <end position="516"/>
    </location>
</feature>
<protein>
    <submittedName>
        <fullName evidence="2">Nucleoside 5-triphosphatase RdgB (DHAPTP, dITP, XTP-specific)</fullName>
        <ecNumber evidence="2">3.6.1.15</ecNumber>
    </submittedName>
</protein>
<reference evidence="6 7" key="3">
    <citation type="submission" date="2014-12" db="EMBL/GenBank/DDBJ databases">
        <authorList>
            <person name="Jaenicke S."/>
        </authorList>
    </citation>
    <scope>NUCLEOTIDE SEQUENCE [LARGE SCALE GENOMIC DNA]</scope>
</reference>
<evidence type="ECO:0000313" key="6">
    <source>
        <dbReference type="Proteomes" id="UP000041394"/>
    </source>
</evidence>
<evidence type="ECO:0000313" key="5">
    <source>
        <dbReference type="Proteomes" id="UP000038622"/>
    </source>
</evidence>
<keyword evidence="5" id="KW-1185">Reference proteome</keyword>
<dbReference type="STRING" id="1578720.HAL011_12250"/>
<keyword evidence="2" id="KW-0378">Hydrolase</keyword>
<dbReference type="EMBL" id="CDMN01000002">
    <property type="protein sequence ID" value="CRF43508.1"/>
    <property type="molecule type" value="Genomic_DNA"/>
</dbReference>
<proteinExistence type="predicted"/>
<dbReference type="EMBL" id="CDML01000039">
    <property type="protein sequence ID" value="CRF41429.1"/>
    <property type="molecule type" value="Genomic_DNA"/>
</dbReference>
<dbReference type="Proteomes" id="UP000045175">
    <property type="component" value="Unassembled WGS sequence"/>
</dbReference>
<dbReference type="GO" id="GO:0017111">
    <property type="term" value="F:ribonucleoside triphosphate phosphatase activity"/>
    <property type="evidence" value="ECO:0007669"/>
    <property type="project" value="UniProtKB-EC"/>
</dbReference>
<dbReference type="EMBL" id="CDMH01000058">
    <property type="protein sequence ID" value="CRF43203.1"/>
    <property type="molecule type" value="Genomic_DNA"/>
</dbReference>
<dbReference type="SUPFAM" id="SSF53335">
    <property type="entry name" value="S-adenosyl-L-methionine-dependent methyltransferases"/>
    <property type="match status" value="1"/>
</dbReference>
<evidence type="ECO:0000313" key="4">
    <source>
        <dbReference type="EMBL" id="CRF43508.1"/>
    </source>
</evidence>
<accession>A0A0K2X9Q0</accession>
<dbReference type="InterPro" id="IPR029063">
    <property type="entry name" value="SAM-dependent_MTases_sf"/>
</dbReference>
<dbReference type="RefSeq" id="WP_231624700.1">
    <property type="nucleotide sequence ID" value="NZ_CDMH01000058.1"/>
</dbReference>
<evidence type="ECO:0000313" key="3">
    <source>
        <dbReference type="EMBL" id="CRF43203.1"/>
    </source>
</evidence>
<name>A0A0K2X9Q0_9HELI</name>
<evidence type="ECO:0000313" key="7">
    <source>
        <dbReference type="Proteomes" id="UP000045175"/>
    </source>
</evidence>
<sequence>MDFLSLPEEPLKNAIREHYFKGFICSGDKIDFRISTPPTDLFNKEPTPLLWAEAKAGTYDLNKALTQLVLTILKHQHEALPPFLGAFNGACFGVLEIQKLEPLLKELSKKTYKEAPSNHNSKEFKEVESLLSPLLKAHLVIFAYQQHTKELKDFIQSLHSKPALQTQITRENFKDIFDKWLICVKPSINLDWEQAQKVDILEADFYLADLLSQDNHTLLDLSTLLRGDHYEFNEKVNPLTKALNVDKTGFNDHQEAHKAFWKLYKRPPEKEYRHRITNRRDLLVGKREFRGAFYTPRIWADKSKKYLKAILGQDYENDYILWDLAAGTGNLLVGLDNPYKVYASTIDPSDIKIMKVRAKDPSDPLKIAPENIFRFDFLRHGFFGKSTDQDPKLPESLQAILKDPKQLSKLIIYINPPYAEAGSKTQMSGTGANKDGVAGSEMATKYAQELGKAKNEVFAQFFMRIIKEIAGGAQSEEKQGNEKLCEEKLCEEKLCFSPQKGKPNQKEPPLQEGAGSYQRWYHTNLSPQKESLMYNTRLEPLPCLDMGGSLEGSLPLSQGRLYSTPTPLKPYGPILASFSKLKYLNSSNFKAFREHFNARFLGGFMCPGNSFDNVKGEFPIGFLCWDLGAKEPIEEVRLDIYNASGERLGMKEFRALDNVENLNAWIRRYDNKKVQEIWGYIQNPPPDIQHTNLTCVWHKDESEKRHHNFFVLNAQSLLIGAVYFSVRHCIKPTWINDRDQFYEPYNDTWQADTDFLGSCLVFMLFHGKNRISTQYGANHFIPFTEKEVNPKGSYIHHTLLNFLSGKDKALLSGVLPPSPQKKLFAQPTPAPMQACPTFTAATQSVLEAGRKLYRHYHSQERSNPNASLYDIKEFFSGRDGSGKLNPPHKAKDPHYKELYATLKVSLDTLAQELQPKVYAYGFLR</sequence>
<reference evidence="5" key="2">
    <citation type="submission" date="2014-12" db="EMBL/GenBank/DDBJ databases">
        <authorList>
            <person name="Smet A."/>
        </authorList>
    </citation>
    <scope>NUCLEOTIDE SEQUENCE [LARGE SCALE GENOMIC DNA]</scope>
</reference>
<organism evidence="2 5">
    <name type="scientific">Helicobacter ailurogastricus</name>
    <dbReference type="NCBI Taxonomy" id="1578720"/>
    <lineage>
        <taxon>Bacteria</taxon>
        <taxon>Pseudomonadati</taxon>
        <taxon>Campylobacterota</taxon>
        <taxon>Epsilonproteobacteria</taxon>
        <taxon>Campylobacterales</taxon>
        <taxon>Helicobacteraceae</taxon>
        <taxon>Helicobacter</taxon>
    </lineage>
</organism>
<evidence type="ECO:0000256" key="1">
    <source>
        <dbReference type="SAM" id="MobiDB-lite"/>
    </source>
</evidence>
<reference evidence="2" key="1">
    <citation type="submission" date="2014-12" db="EMBL/GenBank/DDBJ databases">
        <title>Whole genome sequences of four Staphylococcus schleiferi canine isolates.</title>
        <authorList>
            <person name="Misic A.M."/>
            <person name="Cain C."/>
            <person name="Morris D.O."/>
            <person name="Rankin S."/>
            <person name="Beiting D."/>
        </authorList>
    </citation>
    <scope>NUCLEOTIDE SEQUENCE</scope>
    <source>
        <strain evidence="2">ASB11</strain>
        <strain evidence="3">ASB13</strain>
        <strain evidence="4">ASB9</strain>
    </source>
</reference>
<evidence type="ECO:0000313" key="2">
    <source>
        <dbReference type="EMBL" id="CRF41429.1"/>
    </source>
</evidence>